<evidence type="ECO:0000313" key="1">
    <source>
        <dbReference type="EMBL" id="KXT15186.1"/>
    </source>
</evidence>
<dbReference type="Proteomes" id="UP000073492">
    <property type="component" value="Unassembled WGS sequence"/>
</dbReference>
<protein>
    <submittedName>
        <fullName evidence="1">Uncharacterized protein</fullName>
    </submittedName>
</protein>
<proteinExistence type="predicted"/>
<evidence type="ECO:0000313" key="2">
    <source>
        <dbReference type="Proteomes" id="UP000073492"/>
    </source>
</evidence>
<dbReference type="STRING" id="113226.A0A139IKX1"/>
<comment type="caution">
    <text evidence="1">The sequence shown here is derived from an EMBL/GenBank/DDBJ whole genome shotgun (WGS) entry which is preliminary data.</text>
</comment>
<reference evidence="1 2" key="1">
    <citation type="submission" date="2015-07" db="EMBL/GenBank/DDBJ databases">
        <title>Comparative genomics of the Sigatoka disease complex on banana suggests a link between parallel evolutionary changes in Pseudocercospora fijiensis and Pseudocercospora eumusae and increased virulence on the banana host.</title>
        <authorList>
            <person name="Chang T.-C."/>
            <person name="Salvucci A."/>
            <person name="Crous P.W."/>
            <person name="Stergiopoulos I."/>
        </authorList>
    </citation>
    <scope>NUCLEOTIDE SEQUENCE [LARGE SCALE GENOMIC DNA]</scope>
    <source>
        <strain evidence="1 2">CBS 116634</strain>
    </source>
</reference>
<keyword evidence="2" id="KW-1185">Reference proteome</keyword>
<name>A0A139IKX1_9PEZI</name>
<dbReference type="EMBL" id="LFZO01000064">
    <property type="protein sequence ID" value="KXT15186.1"/>
    <property type="molecule type" value="Genomic_DNA"/>
</dbReference>
<gene>
    <name evidence="1" type="ORF">AC579_3948</name>
</gene>
<organism evidence="1 2">
    <name type="scientific">Pseudocercospora musae</name>
    <dbReference type="NCBI Taxonomy" id="113226"/>
    <lineage>
        <taxon>Eukaryota</taxon>
        <taxon>Fungi</taxon>
        <taxon>Dikarya</taxon>
        <taxon>Ascomycota</taxon>
        <taxon>Pezizomycotina</taxon>
        <taxon>Dothideomycetes</taxon>
        <taxon>Dothideomycetidae</taxon>
        <taxon>Mycosphaerellales</taxon>
        <taxon>Mycosphaerellaceae</taxon>
        <taxon>Pseudocercospora</taxon>
    </lineage>
</organism>
<dbReference type="OrthoDB" id="5412773at2759"/>
<sequence length="217" mass="23956">MTRGYLRQQENEYLSVAIEKANRMLSAFWFIKAAHDDAQALVVTLQVSSVTGLSPLLDQDGTVQLWIGTGREVQVFAGLDIKPRQGFVFDRNALGAFGGAATADEIDRMDFKYGSPRNVVVLGSPTGHSDRFGLFLKDRPNGPHSNWNDIPYEAGRGDAVFSVGSVNWYSAPSWNEYKNDIAQIAGNVLRKFLQGLKDPGQQGITKLSQLTTRNYPT</sequence>
<dbReference type="AlphaFoldDB" id="A0A139IKX1"/>
<accession>A0A139IKX1</accession>